<feature type="transmembrane region" description="Helical" evidence="1">
    <location>
        <begin position="225"/>
        <end position="245"/>
    </location>
</feature>
<keyword evidence="3" id="KW-1185">Reference proteome</keyword>
<dbReference type="RefSeq" id="WP_119037457.1">
    <property type="nucleotide sequence ID" value="NZ_QXDC01000005.1"/>
</dbReference>
<dbReference type="Proteomes" id="UP000266568">
    <property type="component" value="Unassembled WGS sequence"/>
</dbReference>
<gene>
    <name evidence="2" type="ORF">DFR49_4038</name>
</gene>
<name>A0A397NTK7_9SPHN</name>
<sequence length="370" mass="39371">MARARPPLFTARPSRFAGLHRHNARLLLAIAVVLAAIAVALSTSSSLPPPRHADSGHRQTDAALYRSIVEGIRNGGGYYDVAADALRAGHYPLRPFVAFRLPTLAVVEAALPRVADMLLLFVLAAITAAAWLTRLRVALPRPGPLGAAMVLIAGGLIAFVQPPLVVFHEIWAGLLIALALAVRRPERWLDAVALGLIAMLVRETALLFVLAMGGLALLEGRSREALGWAATVLIFAVVVAVHIHAVGMVVQPGDLTSPGWQGMMGLGFVLESIAVSTALAALPIWLAGALLLVAIVGWAGWNDPLATRTLATLLVYALLIGLFARPDNFYWGLMIAPTALIGLAFAPDAIRDIITAAFDTRRITVTRIQR</sequence>
<feature type="transmembrane region" description="Helical" evidence="1">
    <location>
        <begin position="329"/>
        <end position="346"/>
    </location>
</feature>
<protein>
    <recommendedName>
        <fullName evidence="4">DUF2029 domain-containing protein</fullName>
    </recommendedName>
</protein>
<evidence type="ECO:0000256" key="1">
    <source>
        <dbReference type="SAM" id="Phobius"/>
    </source>
</evidence>
<accession>A0A397NTK7</accession>
<keyword evidence="1" id="KW-0472">Membrane</keyword>
<reference evidence="2 3" key="1">
    <citation type="submission" date="2018-08" db="EMBL/GenBank/DDBJ databases">
        <title>Genomic Encyclopedia of Type Strains, Phase IV (KMG-IV): sequencing the most valuable type-strain genomes for metagenomic binning, comparative biology and taxonomic classification.</title>
        <authorList>
            <person name="Goeker M."/>
        </authorList>
    </citation>
    <scope>NUCLEOTIDE SEQUENCE [LARGE SCALE GENOMIC DNA]</scope>
    <source>
        <strain evidence="2 3">DSM 25527</strain>
    </source>
</reference>
<dbReference type="AlphaFoldDB" id="A0A397NTK7"/>
<dbReference type="OrthoDB" id="8266279at2"/>
<feature type="transmembrane region" description="Helical" evidence="1">
    <location>
        <begin position="191"/>
        <end position="218"/>
    </location>
</feature>
<dbReference type="EMBL" id="QXDC01000005">
    <property type="protein sequence ID" value="RIA36751.1"/>
    <property type="molecule type" value="Genomic_DNA"/>
</dbReference>
<feature type="transmembrane region" description="Helical" evidence="1">
    <location>
        <begin position="145"/>
        <end position="171"/>
    </location>
</feature>
<keyword evidence="1" id="KW-1133">Transmembrane helix</keyword>
<evidence type="ECO:0000313" key="3">
    <source>
        <dbReference type="Proteomes" id="UP000266568"/>
    </source>
</evidence>
<organism evidence="2 3">
    <name type="scientific">Hephaestia caeni</name>
    <dbReference type="NCBI Taxonomy" id="645617"/>
    <lineage>
        <taxon>Bacteria</taxon>
        <taxon>Pseudomonadati</taxon>
        <taxon>Pseudomonadota</taxon>
        <taxon>Alphaproteobacteria</taxon>
        <taxon>Sphingomonadales</taxon>
        <taxon>Sphingomonadaceae</taxon>
        <taxon>Hephaestia</taxon>
    </lineage>
</organism>
<evidence type="ECO:0008006" key="4">
    <source>
        <dbReference type="Google" id="ProtNLM"/>
    </source>
</evidence>
<feature type="transmembrane region" description="Helical" evidence="1">
    <location>
        <begin position="265"/>
        <end position="298"/>
    </location>
</feature>
<keyword evidence="1" id="KW-0812">Transmembrane</keyword>
<feature type="transmembrane region" description="Helical" evidence="1">
    <location>
        <begin position="305"/>
        <end position="323"/>
    </location>
</feature>
<feature type="transmembrane region" description="Helical" evidence="1">
    <location>
        <begin position="114"/>
        <end position="133"/>
    </location>
</feature>
<evidence type="ECO:0000313" key="2">
    <source>
        <dbReference type="EMBL" id="RIA36751.1"/>
    </source>
</evidence>
<proteinExistence type="predicted"/>
<comment type="caution">
    <text evidence="2">The sequence shown here is derived from an EMBL/GenBank/DDBJ whole genome shotgun (WGS) entry which is preliminary data.</text>
</comment>